<evidence type="ECO:0008006" key="4">
    <source>
        <dbReference type="Google" id="ProtNLM"/>
    </source>
</evidence>
<keyword evidence="1" id="KW-1133">Transmembrane helix</keyword>
<protein>
    <recommendedName>
        <fullName evidence="4">Forkhead box protein G1</fullName>
    </recommendedName>
</protein>
<evidence type="ECO:0000313" key="2">
    <source>
        <dbReference type="EMBL" id="OVA03522.1"/>
    </source>
</evidence>
<proteinExistence type="predicted"/>
<feature type="transmembrane region" description="Helical" evidence="1">
    <location>
        <begin position="90"/>
        <end position="114"/>
    </location>
</feature>
<accession>A0A200PZ74</accession>
<keyword evidence="1" id="KW-0812">Transmembrane</keyword>
<dbReference type="PANTHER" id="PTHR34658:SF2">
    <property type="entry name" value="OS01G0151800 PROTEIN"/>
    <property type="match status" value="1"/>
</dbReference>
<dbReference type="AlphaFoldDB" id="A0A200PZ74"/>
<evidence type="ECO:0000256" key="1">
    <source>
        <dbReference type="SAM" id="Phobius"/>
    </source>
</evidence>
<dbReference type="Proteomes" id="UP000195402">
    <property type="component" value="Unassembled WGS sequence"/>
</dbReference>
<feature type="transmembrane region" description="Helical" evidence="1">
    <location>
        <begin position="20"/>
        <end position="39"/>
    </location>
</feature>
<dbReference type="FunCoup" id="A0A200PZ74">
    <property type="interactions" value="37"/>
</dbReference>
<sequence length="116" mass="12816">MTLSFINSFLHRITNRHPFLFYAVMWTVLLTITVAVSSLSPEIAFMSAISPSSSFSQACKSEGYIRVPLDGPGEVFCFPAHLFKKSKMDYFVPPIFAAAVVAGSAFVVRAMGLWED</sequence>
<reference evidence="2 3" key="1">
    <citation type="journal article" date="2017" name="Mol. Plant">
        <title>The Genome of Medicinal Plant Macleaya cordata Provides New Insights into Benzylisoquinoline Alkaloids Metabolism.</title>
        <authorList>
            <person name="Liu X."/>
            <person name="Liu Y."/>
            <person name="Huang P."/>
            <person name="Ma Y."/>
            <person name="Qing Z."/>
            <person name="Tang Q."/>
            <person name="Cao H."/>
            <person name="Cheng P."/>
            <person name="Zheng Y."/>
            <person name="Yuan Z."/>
            <person name="Zhou Y."/>
            <person name="Liu J."/>
            <person name="Tang Z."/>
            <person name="Zhuo Y."/>
            <person name="Zhang Y."/>
            <person name="Yu L."/>
            <person name="Huang J."/>
            <person name="Yang P."/>
            <person name="Peng Q."/>
            <person name="Zhang J."/>
            <person name="Jiang W."/>
            <person name="Zhang Z."/>
            <person name="Lin K."/>
            <person name="Ro D.K."/>
            <person name="Chen X."/>
            <person name="Xiong X."/>
            <person name="Shang Y."/>
            <person name="Huang S."/>
            <person name="Zeng J."/>
        </authorList>
    </citation>
    <scope>NUCLEOTIDE SEQUENCE [LARGE SCALE GENOMIC DNA]</scope>
    <source>
        <strain evidence="3">cv. BLH2017</strain>
        <tissue evidence="2">Root</tissue>
    </source>
</reference>
<evidence type="ECO:0000313" key="3">
    <source>
        <dbReference type="Proteomes" id="UP000195402"/>
    </source>
</evidence>
<name>A0A200PZ74_MACCD</name>
<dbReference type="STRING" id="56857.A0A200PZ74"/>
<dbReference type="EMBL" id="MVGT01003660">
    <property type="protein sequence ID" value="OVA03522.1"/>
    <property type="molecule type" value="Genomic_DNA"/>
</dbReference>
<gene>
    <name evidence="2" type="ORF">BVC80_1651g21</name>
</gene>
<keyword evidence="1" id="KW-0472">Membrane</keyword>
<organism evidence="2 3">
    <name type="scientific">Macleaya cordata</name>
    <name type="common">Five-seeded plume-poppy</name>
    <name type="synonym">Bocconia cordata</name>
    <dbReference type="NCBI Taxonomy" id="56857"/>
    <lineage>
        <taxon>Eukaryota</taxon>
        <taxon>Viridiplantae</taxon>
        <taxon>Streptophyta</taxon>
        <taxon>Embryophyta</taxon>
        <taxon>Tracheophyta</taxon>
        <taxon>Spermatophyta</taxon>
        <taxon>Magnoliopsida</taxon>
        <taxon>Ranunculales</taxon>
        <taxon>Papaveraceae</taxon>
        <taxon>Papaveroideae</taxon>
        <taxon>Macleaya</taxon>
    </lineage>
</organism>
<dbReference type="OrthoDB" id="1921102at2759"/>
<comment type="caution">
    <text evidence="2">The sequence shown here is derived from an EMBL/GenBank/DDBJ whole genome shotgun (WGS) entry which is preliminary data.</text>
</comment>
<keyword evidence="3" id="KW-1185">Reference proteome</keyword>
<dbReference type="InParanoid" id="A0A200PZ74"/>
<dbReference type="OMA" id="HRFAWRI"/>
<dbReference type="PANTHER" id="PTHR34658">
    <property type="entry name" value="OS01G0151800 PROTEIN"/>
    <property type="match status" value="1"/>
</dbReference>